<dbReference type="InterPro" id="IPR004604">
    <property type="entry name" value="DNA_recomb/repair_RecN"/>
</dbReference>
<dbReference type="CDD" id="cd03241">
    <property type="entry name" value="ABC_RecN"/>
    <property type="match status" value="2"/>
</dbReference>
<evidence type="ECO:0000313" key="12">
    <source>
        <dbReference type="EMBL" id="SFB69134.1"/>
    </source>
</evidence>
<evidence type="ECO:0000313" key="13">
    <source>
        <dbReference type="Proteomes" id="UP000240042"/>
    </source>
</evidence>
<feature type="domain" description="RecF/RecN/SMC N-terminal" evidence="11">
    <location>
        <begin position="2"/>
        <end position="518"/>
    </location>
</feature>
<dbReference type="GO" id="GO:0006310">
    <property type="term" value="P:DNA recombination"/>
    <property type="evidence" value="ECO:0007669"/>
    <property type="project" value="InterPro"/>
</dbReference>
<name>A0A1I1D2V3_BREAD</name>
<sequence length="563" mass="63838">MLGRISIKNYAVIDELDIDFEDGFSVLTGETGAGKSVLIGALGLLLGDRSDTSMIRTGAEKLTIEGEFSIKDVKIQQTLKELGIYNPEILIIRREISTTGKNRAFINGTQETVARLEEVGDLLADIHGQHDHQLLLNKKVHIDLLDSFGNLQLERDAFKILYEEALTKIKEEQLFQANTEALKKERDYYASAYAEITKADLQPEDEQEFEEKLSRMQNSEKIFDALNRAYQSIYQAEINASLMLEDAKRSISGIINFSKKYEELVEILEDALEKSRESAHLLSSYLDETDYNATDMDAIIDKISLIKELKRKYQKQTIQEINDFAEECQLLLDKADNFEAEFARLAQQKTEIIEKLKEKALSLSKMRQNIAKEIQEKIEAELHFLGMEKSRFLAHINYVKDENSFLLLNEHAIRVTSNGIDNVEFLISANPGEEPKPLQKIASGGEISRIMLALKSTLAQNDPIEISIFDEIDAGIGGMTAHHVAVKMVEIAKTRQVFCITHLAQIAAKARYHYLISKSVQDNKTFTKVQLLNKEERVHEISRMLGASGENSEKLAREMLDEK</sequence>
<reference evidence="13" key="1">
    <citation type="submission" date="2016-10" db="EMBL/GenBank/DDBJ databases">
        <authorList>
            <person name="Varghese N."/>
            <person name="Submissions S."/>
        </authorList>
    </citation>
    <scope>NUCLEOTIDE SEQUENCE [LARGE SCALE GENOMIC DNA]</scope>
    <source>
        <strain evidence="13">ATCC 43811</strain>
    </source>
</reference>
<keyword evidence="13" id="KW-1185">Reference proteome</keyword>
<evidence type="ECO:0000256" key="5">
    <source>
        <dbReference type="ARBA" id="ARBA00022763"/>
    </source>
</evidence>
<evidence type="ECO:0000256" key="4">
    <source>
        <dbReference type="ARBA" id="ARBA00022741"/>
    </source>
</evidence>
<evidence type="ECO:0000256" key="2">
    <source>
        <dbReference type="ARBA" id="ARBA00009441"/>
    </source>
</evidence>
<dbReference type="SUPFAM" id="SSF52540">
    <property type="entry name" value="P-loop containing nucleoside triphosphate hydrolases"/>
    <property type="match status" value="2"/>
</dbReference>
<evidence type="ECO:0000256" key="9">
    <source>
        <dbReference type="PIRNR" id="PIRNR003128"/>
    </source>
</evidence>
<dbReference type="InterPro" id="IPR003395">
    <property type="entry name" value="RecF/RecN/SMC_N"/>
</dbReference>
<organism evidence="12 13">
    <name type="scientific">Brevinema andersonii</name>
    <dbReference type="NCBI Taxonomy" id="34097"/>
    <lineage>
        <taxon>Bacteria</taxon>
        <taxon>Pseudomonadati</taxon>
        <taxon>Spirochaetota</taxon>
        <taxon>Spirochaetia</taxon>
        <taxon>Brevinematales</taxon>
        <taxon>Brevinemataceae</taxon>
        <taxon>Brevinema</taxon>
    </lineage>
</organism>
<dbReference type="PANTHER" id="PTHR11059">
    <property type="entry name" value="DNA REPAIR PROTEIN RECN"/>
    <property type="match status" value="1"/>
</dbReference>
<dbReference type="AlphaFoldDB" id="A0A1I1D2V3"/>
<dbReference type="NCBIfam" id="TIGR00634">
    <property type="entry name" value="recN"/>
    <property type="match status" value="1"/>
</dbReference>
<keyword evidence="4" id="KW-0547">Nucleotide-binding</keyword>
<evidence type="ECO:0000256" key="7">
    <source>
        <dbReference type="ARBA" id="ARBA00023204"/>
    </source>
</evidence>
<keyword evidence="10" id="KW-0175">Coiled coil</keyword>
<dbReference type="Gene3D" id="3.40.50.300">
    <property type="entry name" value="P-loop containing nucleotide triphosphate hydrolases"/>
    <property type="match status" value="2"/>
</dbReference>
<evidence type="ECO:0000256" key="1">
    <source>
        <dbReference type="ARBA" id="ARBA00003618"/>
    </source>
</evidence>
<dbReference type="OrthoDB" id="9806954at2"/>
<dbReference type="InterPro" id="IPR027417">
    <property type="entry name" value="P-loop_NTPase"/>
</dbReference>
<dbReference type="GO" id="GO:0005524">
    <property type="term" value="F:ATP binding"/>
    <property type="evidence" value="ECO:0007669"/>
    <property type="project" value="UniProtKB-KW"/>
</dbReference>
<dbReference type="EMBL" id="FOKY01000001">
    <property type="protein sequence ID" value="SFB69134.1"/>
    <property type="molecule type" value="Genomic_DNA"/>
</dbReference>
<evidence type="ECO:0000256" key="3">
    <source>
        <dbReference type="ARBA" id="ARBA00021315"/>
    </source>
</evidence>
<keyword evidence="7 9" id="KW-0234">DNA repair</keyword>
<dbReference type="PANTHER" id="PTHR11059:SF0">
    <property type="entry name" value="DNA REPAIR PROTEIN RECN"/>
    <property type="match status" value="1"/>
</dbReference>
<comment type="function">
    <text evidence="1 9">May be involved in recombinational repair of damaged DNA.</text>
</comment>
<dbReference type="GO" id="GO:0006281">
    <property type="term" value="P:DNA repair"/>
    <property type="evidence" value="ECO:0007669"/>
    <property type="project" value="UniProtKB-KW"/>
</dbReference>
<keyword evidence="5 9" id="KW-0227">DNA damage</keyword>
<dbReference type="Pfam" id="PF02463">
    <property type="entry name" value="SMC_N"/>
    <property type="match status" value="1"/>
</dbReference>
<evidence type="ECO:0000259" key="11">
    <source>
        <dbReference type="Pfam" id="PF02463"/>
    </source>
</evidence>
<feature type="coiled-coil region" evidence="10">
    <location>
        <begin position="321"/>
        <end position="373"/>
    </location>
</feature>
<gene>
    <name evidence="12" type="ORF">SAMN02745150_00245</name>
</gene>
<dbReference type="Proteomes" id="UP000240042">
    <property type="component" value="Unassembled WGS sequence"/>
</dbReference>
<dbReference type="RefSeq" id="WP_092317476.1">
    <property type="nucleotide sequence ID" value="NZ_FOKY01000001.1"/>
</dbReference>
<dbReference type="GO" id="GO:0009432">
    <property type="term" value="P:SOS response"/>
    <property type="evidence" value="ECO:0007669"/>
    <property type="project" value="TreeGrafter"/>
</dbReference>
<evidence type="ECO:0000256" key="6">
    <source>
        <dbReference type="ARBA" id="ARBA00022840"/>
    </source>
</evidence>
<protein>
    <recommendedName>
        <fullName evidence="3 9">DNA repair protein RecN</fullName>
    </recommendedName>
    <alternativeName>
        <fullName evidence="8 9">Recombination protein N</fullName>
    </alternativeName>
</protein>
<keyword evidence="6" id="KW-0067">ATP-binding</keyword>
<dbReference type="STRING" id="34097.SAMN02745150_00245"/>
<dbReference type="PIRSF" id="PIRSF003128">
    <property type="entry name" value="RecN"/>
    <property type="match status" value="1"/>
</dbReference>
<evidence type="ECO:0000256" key="10">
    <source>
        <dbReference type="SAM" id="Coils"/>
    </source>
</evidence>
<dbReference type="GO" id="GO:0043590">
    <property type="term" value="C:bacterial nucleoid"/>
    <property type="evidence" value="ECO:0007669"/>
    <property type="project" value="TreeGrafter"/>
</dbReference>
<accession>A0A1I1D2V3</accession>
<comment type="similarity">
    <text evidence="2 9">Belongs to the RecN family.</text>
</comment>
<evidence type="ECO:0000256" key="8">
    <source>
        <dbReference type="ARBA" id="ARBA00033408"/>
    </source>
</evidence>
<proteinExistence type="inferred from homology"/>